<evidence type="ECO:0000259" key="2">
    <source>
        <dbReference type="Pfam" id="PF00561"/>
    </source>
</evidence>
<evidence type="ECO:0000313" key="3">
    <source>
        <dbReference type="EMBL" id="CBH50245.1"/>
    </source>
</evidence>
<sequence length="342" mass="36901">MSVARSFSLGRFTTEFGVDLPGAHLSYRTHGTLDRDGTNCVLLPSYYTGTHRSYEPWIGPGRMFDPRDWFVVAVDMFGNGLSSSPSNHPLPRTFPLITIADNVRAQRALLDSLGVRGIALAAGWSMGALQCYEWAVRYPSMVRSLLPICGAARCSDFNRVFLDGVASTLTADPAYRSGTGPPVDGLRAFGRVYAGWAYSRDFFDRGSYRDVGYDSIDDLLDGWANDHAAMDADDLTAMLDTWRTADVGRGHPGGFDAALGSIGARTIVMPGTTDAYFTLADAAREAALVPGAELRPIDSELGHIAGRPGIRQAETDAIAAAARELLTDPPLTHTPETTAPRH</sequence>
<organism evidence="3">
    <name type="scientific">Rhodococcus hoagii (strain 103S)</name>
    <name type="common">Rhodococcus equi</name>
    <dbReference type="NCBI Taxonomy" id="685727"/>
    <lineage>
        <taxon>Bacteria</taxon>
        <taxon>Bacillati</taxon>
        <taxon>Actinomycetota</taxon>
        <taxon>Actinomycetes</taxon>
        <taxon>Mycobacteriales</taxon>
        <taxon>Nocardiaceae</taxon>
        <taxon>Prescottella</taxon>
    </lineage>
</organism>
<proteinExistence type="predicted"/>
<dbReference type="AlphaFoldDB" id="A0A3S5YCC7"/>
<reference evidence="3" key="1">
    <citation type="journal article" date="2010" name="PLoS Genet.">
        <title>The genome of a pathogenic rhodococcus: cooptive virulence underpinned by key gene acquisitions.</title>
        <authorList>
            <person name="Letek M."/>
            <person name="Gonzalez P."/>
            <person name="Macarthur I."/>
            <person name="Rodriguez H."/>
            <person name="Freeman T.C."/>
            <person name="Valero-Rello A."/>
            <person name="Blanco M."/>
            <person name="Buckley T."/>
            <person name="Cherevach I."/>
            <person name="Fahey R."/>
            <person name="Hapeshi A."/>
            <person name="Holdstock J."/>
            <person name="Leadon D."/>
            <person name="Navas J."/>
            <person name="Ocampo A."/>
            <person name="Quail M.A."/>
            <person name="Sanders M."/>
            <person name="Scortti M.M."/>
            <person name="Prescott J.F."/>
            <person name="Fogarty U."/>
            <person name="Meijer W.G."/>
            <person name="Parkhill J."/>
            <person name="Bentley S.D."/>
            <person name="Vazquez-Boland J.A."/>
        </authorList>
    </citation>
    <scope>NUCLEOTIDE SEQUENCE [LARGE SCALE GENOMIC DNA]</scope>
    <source>
        <strain evidence="3 4">103S</strain>
    </source>
</reference>
<dbReference type="PIRSF" id="PIRSF000443">
    <property type="entry name" value="Homoser_Ac_trans"/>
    <property type="match status" value="1"/>
</dbReference>
<dbReference type="InterPro" id="IPR000073">
    <property type="entry name" value="AB_hydrolase_1"/>
</dbReference>
<dbReference type="Pfam" id="PF00561">
    <property type="entry name" value="Abhydrolase_1"/>
    <property type="match status" value="1"/>
</dbReference>
<dbReference type="GO" id="GO:0016747">
    <property type="term" value="F:acyltransferase activity, transferring groups other than amino-acyl groups"/>
    <property type="evidence" value="ECO:0007669"/>
    <property type="project" value="InterPro"/>
</dbReference>
<feature type="active site" evidence="1">
    <location>
        <position position="303"/>
    </location>
</feature>
<dbReference type="Gene3D" id="3.40.50.1820">
    <property type="entry name" value="alpha/beta hydrolase"/>
    <property type="match status" value="1"/>
</dbReference>
<dbReference type="EMBL" id="FN563149">
    <property type="protein sequence ID" value="CBH50245.1"/>
    <property type="molecule type" value="Genomic_DNA"/>
</dbReference>
<evidence type="ECO:0000256" key="1">
    <source>
        <dbReference type="PIRSR" id="PIRSR000443-1"/>
    </source>
</evidence>
<dbReference type="NCBIfam" id="NF005757">
    <property type="entry name" value="PRK07581.1"/>
    <property type="match status" value="1"/>
</dbReference>
<dbReference type="Proteomes" id="UP001154400">
    <property type="component" value="Chromosome"/>
</dbReference>
<gene>
    <name evidence="3" type="ordered locus">REQ_42790</name>
</gene>
<dbReference type="SUPFAM" id="SSF53474">
    <property type="entry name" value="alpha/beta-Hydrolases"/>
    <property type="match status" value="1"/>
</dbReference>
<dbReference type="PANTHER" id="PTHR32268">
    <property type="entry name" value="HOMOSERINE O-ACETYLTRANSFERASE"/>
    <property type="match status" value="1"/>
</dbReference>
<name>A0A3S5YCC7_RHOH1</name>
<dbReference type="RefSeq" id="WP_013417363.1">
    <property type="nucleotide sequence ID" value="NC_014659.1"/>
</dbReference>
<protein>
    <submittedName>
        <fullName evidence="3">Homoserine O-acetyltransferase</fullName>
    </submittedName>
</protein>
<feature type="active site" evidence="1">
    <location>
        <position position="274"/>
    </location>
</feature>
<feature type="active site" description="Nucleophile" evidence="1">
    <location>
        <position position="125"/>
    </location>
</feature>
<dbReference type="InterPro" id="IPR029058">
    <property type="entry name" value="AB_hydrolase_fold"/>
</dbReference>
<accession>A0A3S5YCC7</accession>
<dbReference type="InterPro" id="IPR008220">
    <property type="entry name" value="HAT_MetX-like"/>
</dbReference>
<feature type="domain" description="AB hydrolase-1" evidence="2">
    <location>
        <begin position="54"/>
        <end position="182"/>
    </location>
</feature>
<dbReference type="KEGG" id="req:REQ_42790"/>
<evidence type="ECO:0000313" key="4">
    <source>
        <dbReference type="Proteomes" id="UP000006892"/>
    </source>
</evidence>
<dbReference type="PANTHER" id="PTHR32268:SF15">
    <property type="entry name" value="HOMOSERINE ACETYLTRANSFERASE FAMILY PROTEIN (AFU_ORTHOLOGUE AFUA_1G15350)"/>
    <property type="match status" value="1"/>
</dbReference>
<dbReference type="GeneID" id="57579902"/>